<organism evidence="2">
    <name type="scientific">marine sediment metagenome</name>
    <dbReference type="NCBI Taxonomy" id="412755"/>
    <lineage>
        <taxon>unclassified sequences</taxon>
        <taxon>metagenomes</taxon>
        <taxon>ecological metagenomes</taxon>
    </lineage>
</organism>
<comment type="caution">
    <text evidence="2">The sequence shown here is derived from an EMBL/GenBank/DDBJ whole genome shotgun (WGS) entry which is preliminary data.</text>
</comment>
<evidence type="ECO:0000256" key="1">
    <source>
        <dbReference type="SAM" id="MobiDB-lite"/>
    </source>
</evidence>
<gene>
    <name evidence="2" type="ORF">S01H1_59772</name>
</gene>
<reference evidence="2" key="1">
    <citation type="journal article" date="2014" name="Front. Microbiol.">
        <title>High frequency of phylogenetically diverse reductive dehalogenase-homologous genes in deep subseafloor sedimentary metagenomes.</title>
        <authorList>
            <person name="Kawai M."/>
            <person name="Futagami T."/>
            <person name="Toyoda A."/>
            <person name="Takaki Y."/>
            <person name="Nishi S."/>
            <person name="Hori S."/>
            <person name="Arai W."/>
            <person name="Tsubouchi T."/>
            <person name="Morono Y."/>
            <person name="Uchiyama I."/>
            <person name="Ito T."/>
            <person name="Fujiyama A."/>
            <person name="Inagaki F."/>
            <person name="Takami H."/>
        </authorList>
    </citation>
    <scope>NUCLEOTIDE SEQUENCE</scope>
    <source>
        <strain evidence="2">Expedition CK06-06</strain>
    </source>
</reference>
<dbReference type="AlphaFoldDB" id="X0VSV8"/>
<dbReference type="EMBL" id="BARS01039111">
    <property type="protein sequence ID" value="GAG15523.1"/>
    <property type="molecule type" value="Genomic_DNA"/>
</dbReference>
<name>X0VSV8_9ZZZZ</name>
<protein>
    <submittedName>
        <fullName evidence="2">Uncharacterized protein</fullName>
    </submittedName>
</protein>
<evidence type="ECO:0000313" key="2">
    <source>
        <dbReference type="EMBL" id="GAG15523.1"/>
    </source>
</evidence>
<feature type="region of interest" description="Disordered" evidence="1">
    <location>
        <begin position="1"/>
        <end position="30"/>
    </location>
</feature>
<sequence>MNTPSLELPQPKIKEPLSFRPVKRSQDENKKRQYLDAVLKPSFLKAYFKKKK</sequence>
<proteinExistence type="predicted"/>
<accession>X0VSV8</accession>